<keyword evidence="3" id="KW-0472">Membrane</keyword>
<evidence type="ECO:0000256" key="1">
    <source>
        <dbReference type="SAM" id="Coils"/>
    </source>
</evidence>
<feature type="region of interest" description="Disordered" evidence="2">
    <location>
        <begin position="85"/>
        <end position="137"/>
    </location>
</feature>
<evidence type="ECO:0008006" key="6">
    <source>
        <dbReference type="Google" id="ProtNLM"/>
    </source>
</evidence>
<feature type="compositionally biased region" description="Low complexity" evidence="2">
    <location>
        <begin position="88"/>
        <end position="101"/>
    </location>
</feature>
<feature type="coiled-coil region" evidence="1">
    <location>
        <begin position="228"/>
        <end position="262"/>
    </location>
</feature>
<feature type="compositionally biased region" description="Polar residues" evidence="2">
    <location>
        <begin position="1"/>
        <end position="33"/>
    </location>
</feature>
<accession>A0A1Y2ILI2</accession>
<dbReference type="Proteomes" id="UP000193067">
    <property type="component" value="Unassembled WGS sequence"/>
</dbReference>
<keyword evidence="5" id="KW-1185">Reference proteome</keyword>
<keyword evidence="3" id="KW-1133">Transmembrane helix</keyword>
<feature type="region of interest" description="Disordered" evidence="2">
    <location>
        <begin position="1"/>
        <end position="59"/>
    </location>
</feature>
<feature type="transmembrane region" description="Helical" evidence="3">
    <location>
        <begin position="433"/>
        <end position="452"/>
    </location>
</feature>
<proteinExistence type="predicted"/>
<evidence type="ECO:0000256" key="2">
    <source>
        <dbReference type="SAM" id="MobiDB-lite"/>
    </source>
</evidence>
<dbReference type="AlphaFoldDB" id="A0A1Y2ILI2"/>
<keyword evidence="3" id="KW-0812">Transmembrane</keyword>
<evidence type="ECO:0000313" key="5">
    <source>
        <dbReference type="Proteomes" id="UP000193067"/>
    </source>
</evidence>
<keyword evidence="1" id="KW-0175">Coiled coil</keyword>
<sequence>MPLTQLASVPTTPSPAQSVQDGQCENNTSTVTIPPSPPADASAPQQSTTPAGSPGFDLASKFSSTSLVAASPAVPVLNALPVLPPSPSDSTSSSSVSSLVPTTPPSMLRRLNSRQSSGDHEEDTRAHSGAPESDSDFEGMLSSFAGWQLKSRPGTPATSANRWLRSTNDRNAGFTRTVHVVKRQQDDIRKVVESLEKELLCVHDKVTESLHASTRMLLRTQELIANERKNMERQHESTANDIRSLETRLTRAQRHIATLQAQHIADKGLIEKLANEIAVLWDHQDDIGCRLQRAEETEQQGRQLAGKLRELMHEIQVRDHEARQDLSTVLPTLQEELARNDFAPSAPTETKPVVLAHNPGVMAVVKLKSIVSCVYAGVKYIGTMLFFLGLAALHRILMGGLRSGLALVSVAARIFDYHCAVVIVVWARFLATRLLITIVVACIVVATSSILYQRLAPPRRESPIWDALAA</sequence>
<reference evidence="4 5" key="1">
    <citation type="journal article" date="2015" name="Biotechnol. Biofuels">
        <title>Enhanced degradation of softwood versus hardwood by the white-rot fungus Pycnoporus coccineus.</title>
        <authorList>
            <person name="Couturier M."/>
            <person name="Navarro D."/>
            <person name="Chevret D."/>
            <person name="Henrissat B."/>
            <person name="Piumi F."/>
            <person name="Ruiz-Duenas F.J."/>
            <person name="Martinez A.T."/>
            <person name="Grigoriev I.V."/>
            <person name="Riley R."/>
            <person name="Lipzen A."/>
            <person name="Berrin J.G."/>
            <person name="Master E.R."/>
            <person name="Rosso M.N."/>
        </authorList>
    </citation>
    <scope>NUCLEOTIDE SEQUENCE [LARGE SCALE GENOMIC DNA]</scope>
    <source>
        <strain evidence="4 5">BRFM310</strain>
    </source>
</reference>
<dbReference type="OrthoDB" id="2757607at2759"/>
<gene>
    <name evidence="4" type="ORF">PYCCODRAFT_1468255</name>
</gene>
<organism evidence="4 5">
    <name type="scientific">Trametes coccinea (strain BRFM310)</name>
    <name type="common">Pycnoporus coccineus</name>
    <dbReference type="NCBI Taxonomy" id="1353009"/>
    <lineage>
        <taxon>Eukaryota</taxon>
        <taxon>Fungi</taxon>
        <taxon>Dikarya</taxon>
        <taxon>Basidiomycota</taxon>
        <taxon>Agaricomycotina</taxon>
        <taxon>Agaricomycetes</taxon>
        <taxon>Polyporales</taxon>
        <taxon>Polyporaceae</taxon>
        <taxon>Trametes</taxon>
    </lineage>
</organism>
<name>A0A1Y2ILI2_TRAC3</name>
<feature type="transmembrane region" description="Helical" evidence="3">
    <location>
        <begin position="405"/>
        <end position="427"/>
    </location>
</feature>
<evidence type="ECO:0000313" key="4">
    <source>
        <dbReference type="EMBL" id="OSD01990.1"/>
    </source>
</evidence>
<evidence type="ECO:0000256" key="3">
    <source>
        <dbReference type="SAM" id="Phobius"/>
    </source>
</evidence>
<dbReference type="EMBL" id="KZ084108">
    <property type="protein sequence ID" value="OSD01990.1"/>
    <property type="molecule type" value="Genomic_DNA"/>
</dbReference>
<protein>
    <recommendedName>
        <fullName evidence="6">Transmembrane protein</fullName>
    </recommendedName>
</protein>
<feature type="transmembrane region" description="Helical" evidence="3">
    <location>
        <begin position="374"/>
        <end position="393"/>
    </location>
</feature>
<feature type="compositionally biased region" description="Basic and acidic residues" evidence="2">
    <location>
        <begin position="117"/>
        <end position="126"/>
    </location>
</feature>